<keyword evidence="2" id="KW-0378">Hydrolase</keyword>
<dbReference type="GO" id="GO:0004575">
    <property type="term" value="F:sucrose alpha-glucosidase activity"/>
    <property type="evidence" value="ECO:0007669"/>
    <property type="project" value="TreeGrafter"/>
</dbReference>
<organism evidence="6 7">
    <name type="scientific">Aspergillus lentulus</name>
    <dbReference type="NCBI Taxonomy" id="293939"/>
    <lineage>
        <taxon>Eukaryota</taxon>
        <taxon>Fungi</taxon>
        <taxon>Dikarya</taxon>
        <taxon>Ascomycota</taxon>
        <taxon>Pezizomycotina</taxon>
        <taxon>Eurotiomycetes</taxon>
        <taxon>Eurotiomycetidae</taxon>
        <taxon>Eurotiales</taxon>
        <taxon>Aspergillaceae</taxon>
        <taxon>Aspergillus</taxon>
        <taxon>Aspergillus subgen. Fumigati</taxon>
    </lineage>
</organism>
<sequence>MPSLEYTPSSSPTQSTHKKWWKESSVYQVYPASFCDSNGDGVGDIQGIISKLDHIKNLGADIVWLNPVFASPQVDMGYDISDYYAIYPPYGTLKDLDQLAAEIHARGMKLVLDLVVNHTSDQHKWFQASRASADNEYRDWYIWKKPVFRDGSAWTYDEQTGEYYLHLFAREQPDLNWENPRVRKAVHEIVRYWLEHGADGFRMDVINFISKDQSFPDAPFTNPASPWQSGKEFYAAGPRLHEYLQEIGKILKEYDAFSVGEMLDVEDPAEILKAVGHDRDEINMAFHFEMYPPPLSTQFSSVGAKACCSVNLDHGATDKFGHRDWGLGELKAIVSKWQQFMHDNNGWNALYLENHDQGRSVSRFASDKSEFRELSAKMLATLLATQSGTVFIYQGQELGMPNVPQDWPFENYRDIETLNHWKELTSAHPEDTNLHQRALAEYRLKSRDNSRTPMLWDDSPNAGFSTAEPWIPVHEDYATLNAALQVKDPASVYSYWSAVLDVRKKYADVLVYGSFRLVDAENSDVFAFVRSGAATPQQALIVLNFGPHAVSWTLPKNVLSGPGHVILSNYPARIGTKLIESASVSLGGFEALICLN</sequence>
<dbReference type="GO" id="GO:0004556">
    <property type="term" value="F:alpha-amylase activity"/>
    <property type="evidence" value="ECO:0007669"/>
    <property type="project" value="TreeGrafter"/>
</dbReference>
<comment type="caution">
    <text evidence="6">The sequence shown here is derived from an EMBL/GenBank/DDBJ whole genome shotgun (WGS) entry which is preliminary data.</text>
</comment>
<dbReference type="InterPro" id="IPR006047">
    <property type="entry name" value="GH13_cat_dom"/>
</dbReference>
<dbReference type="SUPFAM" id="SSF51445">
    <property type="entry name" value="(Trans)glycosidases"/>
    <property type="match status" value="1"/>
</dbReference>
<dbReference type="Pfam" id="PF00128">
    <property type="entry name" value="Alpha-amylase"/>
    <property type="match status" value="1"/>
</dbReference>
<comment type="similarity">
    <text evidence="1">Belongs to the glycosyl hydrolase 13 family.</text>
</comment>
<accession>A0AAN5YEI3</accession>
<dbReference type="GO" id="GO:0004574">
    <property type="term" value="F:oligo-1,6-glucosidase activity"/>
    <property type="evidence" value="ECO:0007669"/>
    <property type="project" value="TreeGrafter"/>
</dbReference>
<dbReference type="GO" id="GO:0005987">
    <property type="term" value="P:sucrose catabolic process"/>
    <property type="evidence" value="ECO:0007669"/>
    <property type="project" value="TreeGrafter"/>
</dbReference>
<protein>
    <recommendedName>
        <fullName evidence="5">Glycosyl hydrolase family 13 catalytic domain-containing protein</fullName>
    </recommendedName>
</protein>
<dbReference type="InterPro" id="IPR045857">
    <property type="entry name" value="O16G_dom_2"/>
</dbReference>
<dbReference type="GO" id="GO:0033934">
    <property type="term" value="F:glucan 1,4-alpha-maltotriohydrolase activity"/>
    <property type="evidence" value="ECO:0007669"/>
    <property type="project" value="TreeGrafter"/>
</dbReference>
<dbReference type="FunFam" id="3.20.20.80:FF:000064">
    <property type="entry name" value="Oligo-1,6-glucosidase"/>
    <property type="match status" value="1"/>
</dbReference>
<feature type="domain" description="Glycosyl hydrolase family 13 catalytic" evidence="5">
    <location>
        <begin position="28"/>
        <end position="451"/>
    </location>
</feature>
<dbReference type="PANTHER" id="PTHR10357:SF232">
    <property type="entry name" value="GLYCOSYL HYDROLASE FAMILY 13 CATALYTIC DOMAIN-CONTAINING PROTEIN"/>
    <property type="match status" value="1"/>
</dbReference>
<keyword evidence="3" id="KW-0326">Glycosidase</keyword>
<gene>
    <name evidence="6" type="ORF">CNMCM8927_004768</name>
</gene>
<dbReference type="EMBL" id="JAAAPU010000292">
    <property type="protein sequence ID" value="KAF4199802.1"/>
    <property type="molecule type" value="Genomic_DNA"/>
</dbReference>
<dbReference type="InterPro" id="IPR017853">
    <property type="entry name" value="GH"/>
</dbReference>
<evidence type="ECO:0000256" key="3">
    <source>
        <dbReference type="ARBA" id="ARBA00023295"/>
    </source>
</evidence>
<dbReference type="Gene3D" id="3.90.400.10">
    <property type="entry name" value="Oligo-1,6-glucosidase, Domain 2"/>
    <property type="match status" value="1"/>
</dbReference>
<proteinExistence type="inferred from homology"/>
<reference evidence="6" key="1">
    <citation type="journal article" date="2020" name="bioRxiv">
        <title>Genomic and phenotypic heterogeneity of clinical isolates of the human pathogens Aspergillus fumigatus, Aspergillus lentulus and Aspergillus fumigatiaffinis.</title>
        <authorList>
            <person name="dos Santos R.A.C."/>
            <person name="Steenwyk J.L."/>
            <person name="Rivero-Menendez O."/>
            <person name="Mead M.E."/>
            <person name="Silva L.P."/>
            <person name="Bastos R.W."/>
            <person name="Alastruey-Izquierdo A."/>
            <person name="Goldman G.H."/>
            <person name="Rokas A."/>
        </authorList>
    </citation>
    <scope>NUCLEOTIDE SEQUENCE</scope>
    <source>
        <strain evidence="6">CNM-CM8927</strain>
    </source>
</reference>
<dbReference type="PANTHER" id="PTHR10357">
    <property type="entry name" value="ALPHA-AMYLASE FAMILY MEMBER"/>
    <property type="match status" value="1"/>
</dbReference>
<evidence type="ECO:0000259" key="5">
    <source>
        <dbReference type="SMART" id="SM00642"/>
    </source>
</evidence>
<evidence type="ECO:0000313" key="6">
    <source>
        <dbReference type="EMBL" id="KAF4199802.1"/>
    </source>
</evidence>
<evidence type="ECO:0000256" key="4">
    <source>
        <dbReference type="ARBA" id="ARBA00026248"/>
    </source>
</evidence>
<name>A0AAN5YEI3_ASPLE</name>
<dbReference type="GO" id="GO:0000025">
    <property type="term" value="P:maltose catabolic process"/>
    <property type="evidence" value="ECO:0007669"/>
    <property type="project" value="TreeGrafter"/>
</dbReference>
<dbReference type="Gene3D" id="3.20.20.80">
    <property type="entry name" value="Glycosidases"/>
    <property type="match status" value="1"/>
</dbReference>
<dbReference type="Proteomes" id="UP000649114">
    <property type="component" value="Unassembled WGS sequence"/>
</dbReference>
<evidence type="ECO:0000256" key="2">
    <source>
        <dbReference type="ARBA" id="ARBA00022801"/>
    </source>
</evidence>
<dbReference type="SMART" id="SM00642">
    <property type="entry name" value="Aamy"/>
    <property type="match status" value="1"/>
</dbReference>
<dbReference type="AlphaFoldDB" id="A0AAN5YEI3"/>
<dbReference type="CDD" id="cd11333">
    <property type="entry name" value="AmyAc_SI_OligoGlu_DGase"/>
    <property type="match status" value="1"/>
</dbReference>
<reference evidence="6" key="2">
    <citation type="submission" date="2020-04" db="EMBL/GenBank/DDBJ databases">
        <authorList>
            <person name="Santos R.A.C."/>
            <person name="Steenwyk J.L."/>
            <person name="Rivero-Menendez O."/>
            <person name="Mead M.E."/>
            <person name="Silva L.P."/>
            <person name="Bastos R.W."/>
            <person name="Alastruey-Izquierdo A."/>
            <person name="Goldman G.H."/>
            <person name="Rokas A."/>
        </authorList>
    </citation>
    <scope>NUCLEOTIDE SEQUENCE</scope>
    <source>
        <strain evidence="6">CNM-CM8927</strain>
    </source>
</reference>
<keyword evidence="4" id="KW-0462">Maltose metabolism</keyword>
<evidence type="ECO:0000313" key="7">
    <source>
        <dbReference type="Proteomes" id="UP000649114"/>
    </source>
</evidence>
<dbReference type="InterPro" id="IPR013780">
    <property type="entry name" value="Glyco_hydro_b"/>
</dbReference>
<evidence type="ECO:0000256" key="1">
    <source>
        <dbReference type="ARBA" id="ARBA00008061"/>
    </source>
</evidence>
<dbReference type="FunFam" id="3.20.20.80:FF:000087">
    <property type="entry name" value="Oligo-1,6-glucosidase IMA1"/>
    <property type="match status" value="1"/>
</dbReference>
<dbReference type="SUPFAM" id="SSF51011">
    <property type="entry name" value="Glycosyl hydrolase domain"/>
    <property type="match status" value="1"/>
</dbReference>
<dbReference type="Gene3D" id="2.60.40.1180">
    <property type="entry name" value="Golgi alpha-mannosidase II"/>
    <property type="match status" value="1"/>
</dbReference>